<feature type="region of interest" description="Disordered" evidence="1">
    <location>
        <begin position="59"/>
        <end position="91"/>
    </location>
</feature>
<dbReference type="AlphaFoldDB" id="A0A8K0G4F4"/>
<dbReference type="OrthoDB" id="7437619at2759"/>
<proteinExistence type="predicted"/>
<dbReference type="EMBL" id="VTPC01034694">
    <property type="protein sequence ID" value="KAF2891300.1"/>
    <property type="molecule type" value="Genomic_DNA"/>
</dbReference>
<dbReference type="Proteomes" id="UP000801492">
    <property type="component" value="Unassembled WGS sequence"/>
</dbReference>
<protein>
    <submittedName>
        <fullName evidence="2">Uncharacterized protein</fullName>
    </submittedName>
</protein>
<keyword evidence="3" id="KW-1185">Reference proteome</keyword>
<evidence type="ECO:0000313" key="3">
    <source>
        <dbReference type="Proteomes" id="UP000801492"/>
    </source>
</evidence>
<sequence length="119" mass="13476">MDWKNTGNLNSNGEIVWDKIDEALSMGAKEHMENSKTDFEKANVVFTTRMIKMAYNSCQEEQIEGDTPGQKDTPRETGKRRRVINQSSENMPNIVKDEIENTLKKMKNGKAPGEDGIVI</sequence>
<name>A0A8K0G4F4_IGNLU</name>
<comment type="caution">
    <text evidence="2">The sequence shown here is derived from an EMBL/GenBank/DDBJ whole genome shotgun (WGS) entry which is preliminary data.</text>
</comment>
<gene>
    <name evidence="2" type="ORF">ILUMI_14873</name>
</gene>
<organism evidence="2 3">
    <name type="scientific">Ignelater luminosus</name>
    <name type="common">Cucubano</name>
    <name type="synonym">Pyrophorus luminosus</name>
    <dbReference type="NCBI Taxonomy" id="2038154"/>
    <lineage>
        <taxon>Eukaryota</taxon>
        <taxon>Metazoa</taxon>
        <taxon>Ecdysozoa</taxon>
        <taxon>Arthropoda</taxon>
        <taxon>Hexapoda</taxon>
        <taxon>Insecta</taxon>
        <taxon>Pterygota</taxon>
        <taxon>Neoptera</taxon>
        <taxon>Endopterygota</taxon>
        <taxon>Coleoptera</taxon>
        <taxon>Polyphaga</taxon>
        <taxon>Elateriformia</taxon>
        <taxon>Elateroidea</taxon>
        <taxon>Elateridae</taxon>
        <taxon>Agrypninae</taxon>
        <taxon>Pyrophorini</taxon>
        <taxon>Ignelater</taxon>
    </lineage>
</organism>
<accession>A0A8K0G4F4</accession>
<evidence type="ECO:0000256" key="1">
    <source>
        <dbReference type="SAM" id="MobiDB-lite"/>
    </source>
</evidence>
<reference evidence="2" key="1">
    <citation type="submission" date="2019-08" db="EMBL/GenBank/DDBJ databases">
        <title>The genome of the North American firefly Photinus pyralis.</title>
        <authorList>
            <consortium name="Photinus pyralis genome working group"/>
            <person name="Fallon T.R."/>
            <person name="Sander Lower S.E."/>
            <person name="Weng J.-K."/>
        </authorList>
    </citation>
    <scope>NUCLEOTIDE SEQUENCE</scope>
    <source>
        <strain evidence="2">TRF0915ILg1</strain>
        <tissue evidence="2">Whole body</tissue>
    </source>
</reference>
<evidence type="ECO:0000313" key="2">
    <source>
        <dbReference type="EMBL" id="KAF2891300.1"/>
    </source>
</evidence>